<evidence type="ECO:0000256" key="2">
    <source>
        <dbReference type="ARBA" id="ARBA00008834"/>
    </source>
</evidence>
<proteinExistence type="inferred from homology"/>
<keyword evidence="11" id="KW-1185">Reference proteome</keyword>
<evidence type="ECO:0000256" key="6">
    <source>
        <dbReference type="ARBA" id="ARBA00023295"/>
    </source>
</evidence>
<keyword evidence="6 8" id="KW-0326">Glycosidase</keyword>
<evidence type="ECO:0000256" key="3">
    <source>
        <dbReference type="ARBA" id="ARBA00022512"/>
    </source>
</evidence>
<dbReference type="PANTHER" id="PTHR31375">
    <property type="match status" value="1"/>
</dbReference>
<feature type="signal peptide" evidence="9">
    <location>
        <begin position="1"/>
        <end position="29"/>
    </location>
</feature>
<dbReference type="Gene3D" id="2.160.20.10">
    <property type="entry name" value="Single-stranded right-handed beta-helix, Pectin lyase-like"/>
    <property type="match status" value="2"/>
</dbReference>
<dbReference type="Pfam" id="PF00295">
    <property type="entry name" value="Glyco_hydro_28"/>
    <property type="match status" value="2"/>
</dbReference>
<evidence type="ECO:0000256" key="1">
    <source>
        <dbReference type="ARBA" id="ARBA00004191"/>
    </source>
</evidence>
<evidence type="ECO:0000256" key="4">
    <source>
        <dbReference type="ARBA" id="ARBA00022525"/>
    </source>
</evidence>
<dbReference type="InterPro" id="IPR000743">
    <property type="entry name" value="Glyco_hydro_28"/>
</dbReference>
<dbReference type="Proteomes" id="UP001151532">
    <property type="component" value="Chromosome 17"/>
</dbReference>
<dbReference type="GO" id="GO:0004650">
    <property type="term" value="F:polygalacturonase activity"/>
    <property type="evidence" value="ECO:0007669"/>
    <property type="project" value="InterPro"/>
</dbReference>
<feature type="chain" id="PRO_5040451715" description="Polygalacturonase" evidence="9">
    <location>
        <begin position="30"/>
        <end position="314"/>
    </location>
</feature>
<dbReference type="OrthoDB" id="187139at2759"/>
<dbReference type="GO" id="GO:0005975">
    <property type="term" value="P:carbohydrate metabolic process"/>
    <property type="evidence" value="ECO:0007669"/>
    <property type="project" value="InterPro"/>
</dbReference>
<keyword evidence="7" id="KW-0961">Cell wall biogenesis/degradation</keyword>
<evidence type="ECO:0000256" key="5">
    <source>
        <dbReference type="ARBA" id="ARBA00022801"/>
    </source>
</evidence>
<dbReference type="InterPro" id="IPR012334">
    <property type="entry name" value="Pectin_lyas_fold"/>
</dbReference>
<evidence type="ECO:0008006" key="12">
    <source>
        <dbReference type="Google" id="ProtNLM"/>
    </source>
</evidence>
<dbReference type="FunFam" id="2.160.20.10:FF:000111">
    <property type="entry name" value="Pectin lyase-like superfamily protein"/>
    <property type="match status" value="1"/>
</dbReference>
<organism evidence="10 11">
    <name type="scientific">Salix purpurea</name>
    <name type="common">Purple osier willow</name>
    <dbReference type="NCBI Taxonomy" id="77065"/>
    <lineage>
        <taxon>Eukaryota</taxon>
        <taxon>Viridiplantae</taxon>
        <taxon>Streptophyta</taxon>
        <taxon>Embryophyta</taxon>
        <taxon>Tracheophyta</taxon>
        <taxon>Spermatophyta</taxon>
        <taxon>Magnoliopsida</taxon>
        <taxon>eudicotyledons</taxon>
        <taxon>Gunneridae</taxon>
        <taxon>Pentapetalae</taxon>
        <taxon>rosids</taxon>
        <taxon>fabids</taxon>
        <taxon>Malpighiales</taxon>
        <taxon>Salicaceae</taxon>
        <taxon>Saliceae</taxon>
        <taxon>Salix</taxon>
    </lineage>
</organism>
<reference evidence="10" key="2">
    <citation type="journal article" date="2023" name="Int. J. Mol. Sci.">
        <title>De Novo Assembly and Annotation of 11 Diverse Shrub Willow (Salix) Genomes Reveals Novel Gene Organization in Sex-Linked Regions.</title>
        <authorList>
            <person name="Hyden B."/>
            <person name="Feng K."/>
            <person name="Yates T.B."/>
            <person name="Jawdy S."/>
            <person name="Cereghino C."/>
            <person name="Smart L.B."/>
            <person name="Muchero W."/>
        </authorList>
    </citation>
    <scope>NUCLEOTIDE SEQUENCE</scope>
    <source>
        <tissue evidence="10">Shoot tip</tissue>
    </source>
</reference>
<comment type="subcellular location">
    <subcellularLocation>
        <location evidence="1">Secreted</location>
        <location evidence="1">Cell wall</location>
    </subcellularLocation>
</comment>
<keyword evidence="5 8" id="KW-0378">Hydrolase</keyword>
<evidence type="ECO:0000256" key="9">
    <source>
        <dbReference type="SAM" id="SignalP"/>
    </source>
</evidence>
<comment type="similarity">
    <text evidence="2 8">Belongs to the glycosyl hydrolase 28 family.</text>
</comment>
<keyword evidence="9" id="KW-0732">Signal</keyword>
<evidence type="ECO:0000313" key="10">
    <source>
        <dbReference type="EMBL" id="KAJ6734077.1"/>
    </source>
</evidence>
<dbReference type="AlphaFoldDB" id="A0A9Q0UQA9"/>
<gene>
    <name evidence="10" type="ORF">OIU79_001359</name>
</gene>
<keyword evidence="3" id="KW-0134">Cell wall</keyword>
<evidence type="ECO:0000313" key="11">
    <source>
        <dbReference type="Proteomes" id="UP001151532"/>
    </source>
</evidence>
<dbReference type="GO" id="GO:0071555">
    <property type="term" value="P:cell wall organization"/>
    <property type="evidence" value="ECO:0007669"/>
    <property type="project" value="UniProtKB-KW"/>
</dbReference>
<dbReference type="SUPFAM" id="SSF51126">
    <property type="entry name" value="Pectin lyase-like"/>
    <property type="match status" value="2"/>
</dbReference>
<dbReference type="EMBL" id="JAPFFK010000011">
    <property type="protein sequence ID" value="KAJ6734077.1"/>
    <property type="molecule type" value="Genomic_DNA"/>
</dbReference>
<dbReference type="InterPro" id="IPR011050">
    <property type="entry name" value="Pectin_lyase_fold/virulence"/>
</dbReference>
<evidence type="ECO:0000256" key="8">
    <source>
        <dbReference type="RuleBase" id="RU361169"/>
    </source>
</evidence>
<comment type="caution">
    <text evidence="10">The sequence shown here is derived from an EMBL/GenBank/DDBJ whole genome shotgun (WGS) entry which is preliminary data.</text>
</comment>
<sequence length="314" mass="33812">MAVLPLLTIPRRITLFSIIFLALSALAKAEQYSVLSYGAKPDGKTDSTKAFVAAWSRACSSTKPATIYVPQGRFYLGQVRFQGPCKNHAILLRIDGTLVAPSDYKVIGNAKNWLIFENVNGVTVSGGTLDGQGAGLWSCKDSGKGSCPRGAKDWNRVTTVYRLAPAPLIYGLKMWLVDLAMESVKTTTFTGTQNGLRIKSWGRPSNGFARDILFQHAVMNNVQNPILIDQNYCPGEKNCPGQDSGVKISGVSYQDIHGSSATEVAVKFDCSKKYPCTGIKLQDVKLTYKNQPAEASCSNTGGVASGLVQPTSCL</sequence>
<protein>
    <recommendedName>
        <fullName evidence="12">Polygalacturonase</fullName>
    </recommendedName>
</protein>
<reference evidence="10" key="1">
    <citation type="submission" date="2022-11" db="EMBL/GenBank/DDBJ databases">
        <authorList>
            <person name="Hyden B.L."/>
            <person name="Feng K."/>
            <person name="Yates T."/>
            <person name="Jawdy S."/>
            <person name="Smart L.B."/>
            <person name="Muchero W."/>
        </authorList>
    </citation>
    <scope>NUCLEOTIDE SEQUENCE</scope>
    <source>
        <tissue evidence="10">Shoot tip</tissue>
    </source>
</reference>
<name>A0A9Q0UQA9_SALPP</name>
<evidence type="ECO:0000256" key="7">
    <source>
        <dbReference type="ARBA" id="ARBA00023316"/>
    </source>
</evidence>
<accession>A0A9Q0UQA9</accession>
<keyword evidence="4" id="KW-0964">Secreted</keyword>